<keyword evidence="3" id="KW-1185">Reference proteome</keyword>
<keyword evidence="1" id="KW-0812">Transmembrane</keyword>
<keyword evidence="1" id="KW-0472">Membrane</keyword>
<protein>
    <submittedName>
        <fullName evidence="2">Uncharacterized protein</fullName>
    </submittedName>
</protein>
<reference evidence="2 3" key="1">
    <citation type="journal article" date="2018" name="IMA Fungus">
        <title>IMA Genome-F 9: Draft genome sequence of Annulohypoxylon stygium, Aspergillus mulundensis, Berkeleyomyces basicola (syn. Thielaviopsis basicola), Ceratocystis smalleyi, two Cercospora beticola strains, Coleophoma cylindrospora, Fusarium fracticaudum, Phialophora cf. hyalina, and Morchella septimelata.</title>
        <authorList>
            <person name="Wingfield B.D."/>
            <person name="Bills G.F."/>
            <person name="Dong Y."/>
            <person name="Huang W."/>
            <person name="Nel W.J."/>
            <person name="Swalarsk-Parry B.S."/>
            <person name="Vaghefi N."/>
            <person name="Wilken P.M."/>
            <person name="An Z."/>
            <person name="de Beer Z.W."/>
            <person name="De Vos L."/>
            <person name="Chen L."/>
            <person name="Duong T.A."/>
            <person name="Gao Y."/>
            <person name="Hammerbacher A."/>
            <person name="Kikkert J.R."/>
            <person name="Li Y."/>
            <person name="Li H."/>
            <person name="Li K."/>
            <person name="Li Q."/>
            <person name="Liu X."/>
            <person name="Ma X."/>
            <person name="Naidoo K."/>
            <person name="Pethybridge S.J."/>
            <person name="Sun J."/>
            <person name="Steenkamp E.T."/>
            <person name="van der Nest M.A."/>
            <person name="van Wyk S."/>
            <person name="Wingfield M.J."/>
            <person name="Xiong C."/>
            <person name="Yue Q."/>
            <person name="Zhang X."/>
        </authorList>
    </citation>
    <scope>NUCLEOTIDE SEQUENCE [LARGE SCALE GENOMIC DNA]</scope>
    <source>
        <strain evidence="2 3">BP5796</strain>
    </source>
</reference>
<accession>A0A3D8T7E7</accession>
<proteinExistence type="predicted"/>
<name>A0A3D8T7E7_9HELO</name>
<evidence type="ECO:0000313" key="2">
    <source>
        <dbReference type="EMBL" id="RDW94444.1"/>
    </source>
</evidence>
<feature type="transmembrane region" description="Helical" evidence="1">
    <location>
        <begin position="12"/>
        <end position="29"/>
    </location>
</feature>
<comment type="caution">
    <text evidence="2">The sequence shown here is derived from an EMBL/GenBank/DDBJ whole genome shotgun (WGS) entry which is preliminary data.</text>
</comment>
<sequence length="127" mass="14152">MRAFVDVIPGGFPGFLIVAVSTAAVHYVAKHKGRQIALTMRTLKDSMKQQNTGIGYLGDFTASSQDLRANIALGFLSPHLSPHLTCQRQGRVCYQARVPYYADGALRDSILRSNYQVVQCSRNYYHD</sequence>
<dbReference type="Proteomes" id="UP000256328">
    <property type="component" value="Unassembled WGS sequence"/>
</dbReference>
<organism evidence="2 3">
    <name type="scientific">Coleophoma crateriformis</name>
    <dbReference type="NCBI Taxonomy" id="565419"/>
    <lineage>
        <taxon>Eukaryota</taxon>
        <taxon>Fungi</taxon>
        <taxon>Dikarya</taxon>
        <taxon>Ascomycota</taxon>
        <taxon>Pezizomycotina</taxon>
        <taxon>Leotiomycetes</taxon>
        <taxon>Helotiales</taxon>
        <taxon>Dermateaceae</taxon>
        <taxon>Coleophoma</taxon>
    </lineage>
</organism>
<dbReference type="AlphaFoldDB" id="A0A3D8T7E7"/>
<gene>
    <name evidence="2" type="ORF">BP5796_00207</name>
</gene>
<evidence type="ECO:0000256" key="1">
    <source>
        <dbReference type="SAM" id="Phobius"/>
    </source>
</evidence>
<keyword evidence="1" id="KW-1133">Transmembrane helix</keyword>
<evidence type="ECO:0000313" key="3">
    <source>
        <dbReference type="Proteomes" id="UP000256328"/>
    </source>
</evidence>
<dbReference type="EMBL" id="PDLN01000001">
    <property type="protein sequence ID" value="RDW94444.1"/>
    <property type="molecule type" value="Genomic_DNA"/>
</dbReference>